<dbReference type="Proteomes" id="UP001651880">
    <property type="component" value="Unassembled WGS sequence"/>
</dbReference>
<dbReference type="Pfam" id="PF01979">
    <property type="entry name" value="Amidohydro_1"/>
    <property type="match status" value="1"/>
</dbReference>
<dbReference type="SUPFAM" id="SSF51556">
    <property type="entry name" value="Metallo-dependent hydrolases"/>
    <property type="match status" value="1"/>
</dbReference>
<evidence type="ECO:0000256" key="4">
    <source>
        <dbReference type="ARBA" id="ARBA00023277"/>
    </source>
</evidence>
<keyword evidence="2" id="KW-0479">Metal-binding</keyword>
<keyword evidence="3 5" id="KW-0378">Hydrolase</keyword>
<accession>A0ABT1NH61</accession>
<dbReference type="EMBL" id="JAJEKE010000013">
    <property type="protein sequence ID" value="MCQ1530640.1"/>
    <property type="molecule type" value="Genomic_DNA"/>
</dbReference>
<evidence type="ECO:0000259" key="6">
    <source>
        <dbReference type="Pfam" id="PF01979"/>
    </source>
</evidence>
<evidence type="ECO:0000256" key="1">
    <source>
        <dbReference type="ARBA" id="ARBA00010716"/>
    </source>
</evidence>
<dbReference type="SUPFAM" id="SSF51338">
    <property type="entry name" value="Composite domain of metallo-dependent hydrolases"/>
    <property type="match status" value="1"/>
</dbReference>
<reference evidence="7 8" key="1">
    <citation type="submission" date="2021-10" db="EMBL/GenBank/DDBJ databases">
        <title>Lutispora strain m25 sp. nov., a thermophilic, non-spore-forming bacterium isolated from a lab-scale methanogenic bioreactor digesting anaerobic sludge.</title>
        <authorList>
            <person name="El Houari A."/>
            <person name="Mcdonald J."/>
        </authorList>
    </citation>
    <scope>NUCLEOTIDE SEQUENCE [LARGE SCALE GENOMIC DNA]</scope>
    <source>
        <strain evidence="8">m25</strain>
    </source>
</reference>
<dbReference type="Gene3D" id="2.30.40.10">
    <property type="entry name" value="Urease, subunit C, domain 1"/>
    <property type="match status" value="1"/>
</dbReference>
<keyword evidence="4 5" id="KW-0119">Carbohydrate metabolism</keyword>
<evidence type="ECO:0000313" key="7">
    <source>
        <dbReference type="EMBL" id="MCQ1530640.1"/>
    </source>
</evidence>
<dbReference type="InterPro" id="IPR006680">
    <property type="entry name" value="Amidohydro-rel"/>
</dbReference>
<evidence type="ECO:0000256" key="5">
    <source>
        <dbReference type="PIRNR" id="PIRNR038994"/>
    </source>
</evidence>
<dbReference type="RefSeq" id="WP_255228162.1">
    <property type="nucleotide sequence ID" value="NZ_JAJEKE010000013.1"/>
</dbReference>
<evidence type="ECO:0000256" key="2">
    <source>
        <dbReference type="ARBA" id="ARBA00022723"/>
    </source>
</evidence>
<dbReference type="InterPro" id="IPR011059">
    <property type="entry name" value="Metal-dep_hydrolase_composite"/>
</dbReference>
<dbReference type="InterPro" id="IPR032466">
    <property type="entry name" value="Metal_Hydrolase"/>
</dbReference>
<keyword evidence="8" id="KW-1185">Reference proteome</keyword>
<evidence type="ECO:0000313" key="8">
    <source>
        <dbReference type="Proteomes" id="UP001651880"/>
    </source>
</evidence>
<comment type="caution">
    <text evidence="7">The sequence shown here is derived from an EMBL/GenBank/DDBJ whole genome shotgun (WGS) entry which is preliminary data.</text>
</comment>
<dbReference type="InterPro" id="IPR003764">
    <property type="entry name" value="GlcNAc_6-P_deAcase"/>
</dbReference>
<evidence type="ECO:0000256" key="3">
    <source>
        <dbReference type="ARBA" id="ARBA00022801"/>
    </source>
</evidence>
<dbReference type="PANTHER" id="PTHR11113:SF14">
    <property type="entry name" value="N-ACETYLGLUCOSAMINE-6-PHOSPHATE DEACETYLASE"/>
    <property type="match status" value="1"/>
</dbReference>
<dbReference type="Gene3D" id="3.20.20.140">
    <property type="entry name" value="Metal-dependent hydrolases"/>
    <property type="match status" value="1"/>
</dbReference>
<dbReference type="CDD" id="cd00854">
    <property type="entry name" value="NagA"/>
    <property type="match status" value="1"/>
</dbReference>
<dbReference type="GO" id="GO:0008448">
    <property type="term" value="F:N-acetylglucosamine-6-phosphate deacetylase activity"/>
    <property type="evidence" value="ECO:0007669"/>
    <property type="project" value="UniProtKB-EC"/>
</dbReference>
<dbReference type="PIRSF" id="PIRSF038994">
    <property type="entry name" value="NagA"/>
    <property type="match status" value="1"/>
</dbReference>
<dbReference type="PANTHER" id="PTHR11113">
    <property type="entry name" value="N-ACETYLGLUCOSAMINE-6-PHOSPHATE DEACETYLASE"/>
    <property type="match status" value="1"/>
</dbReference>
<name>A0ABT1NH61_9FIRM</name>
<dbReference type="NCBIfam" id="TIGR00221">
    <property type="entry name" value="nagA"/>
    <property type="match status" value="1"/>
</dbReference>
<organism evidence="7 8">
    <name type="scientific">Lutispora saccharofermentans</name>
    <dbReference type="NCBI Taxonomy" id="3024236"/>
    <lineage>
        <taxon>Bacteria</taxon>
        <taxon>Bacillati</taxon>
        <taxon>Bacillota</taxon>
        <taxon>Clostridia</taxon>
        <taxon>Lutisporales</taxon>
        <taxon>Lutisporaceae</taxon>
        <taxon>Lutispora</taxon>
    </lineage>
</organism>
<proteinExistence type="inferred from homology"/>
<gene>
    <name evidence="7" type="primary">nagA</name>
    <name evidence="7" type="ORF">LJD61_13945</name>
</gene>
<dbReference type="EC" id="3.5.1.25" evidence="7"/>
<protein>
    <submittedName>
        <fullName evidence="7">N-acetylglucosamine-6-phosphate deacetylase</fullName>
        <ecNumber evidence="7">3.5.1.25</ecNumber>
    </submittedName>
</protein>
<sequence>MLAIINGKVIVGDSIEDKAVLLEGERILDVCPKVPDEAEVIDAKGRYVSSGFIDIHIHGCKGFDIMEDTYKAVMTMSQYLLKTGVTGFLGATMTESIPKIREAIKEARRASNATAGADLLGIHMEGPFISGKYKGAQEERYMLEPSIKGFKEICGDNEDFVKLVTLSPELAGARELVGYLEGKGIIPSMGHTGASYEEAKAGIEWGIKSSTHTFNGMKGFGHRDPGALGAVLDSDIAAECIADGVHVHGGALRILVRQKGVDKIILVTDCMMAGGMADGEYALGGQKVYVKDGIARLEEGQLAGSTLSMDRAVRNILSILDISVPKAVLMATRNPAMLLKLEDRGRIEKGCMADLVIFDEDINIDMVLKSGKRVDV</sequence>
<comment type="similarity">
    <text evidence="1 5">Belongs to the metallo-dependent hydrolases superfamily. NagA family.</text>
</comment>
<feature type="domain" description="Amidohydrolase-related" evidence="6">
    <location>
        <begin position="48"/>
        <end position="374"/>
    </location>
</feature>